<keyword evidence="3" id="KW-1185">Reference proteome</keyword>
<reference evidence="2" key="2">
    <citation type="submission" date="2025-08" db="UniProtKB">
        <authorList>
            <consortium name="Ensembl"/>
        </authorList>
    </citation>
    <scope>IDENTIFICATION</scope>
    <source>
        <strain evidence="2">Guanapo</strain>
    </source>
</reference>
<organism evidence="2 3">
    <name type="scientific">Poecilia reticulata</name>
    <name type="common">Guppy</name>
    <name type="synonym">Acanthophacelus reticulatus</name>
    <dbReference type="NCBI Taxonomy" id="8081"/>
    <lineage>
        <taxon>Eukaryota</taxon>
        <taxon>Metazoa</taxon>
        <taxon>Chordata</taxon>
        <taxon>Craniata</taxon>
        <taxon>Vertebrata</taxon>
        <taxon>Euteleostomi</taxon>
        <taxon>Actinopterygii</taxon>
        <taxon>Neopterygii</taxon>
        <taxon>Teleostei</taxon>
        <taxon>Neoteleostei</taxon>
        <taxon>Acanthomorphata</taxon>
        <taxon>Ovalentaria</taxon>
        <taxon>Atherinomorphae</taxon>
        <taxon>Cyprinodontiformes</taxon>
        <taxon>Poeciliidae</taxon>
        <taxon>Poeciliinae</taxon>
        <taxon>Poecilia</taxon>
    </lineage>
</organism>
<dbReference type="AlphaFoldDB" id="A0A3P9NNM3"/>
<evidence type="ECO:0000313" key="2">
    <source>
        <dbReference type="Ensembl" id="ENSPREP00000011164.1"/>
    </source>
</evidence>
<dbReference type="InterPro" id="IPR052749">
    <property type="entry name" value="Alpha-tectorin"/>
</dbReference>
<proteinExistence type="predicted"/>
<dbReference type="Proteomes" id="UP000242638">
    <property type="component" value="Unassembled WGS sequence"/>
</dbReference>
<reference evidence="2" key="3">
    <citation type="submission" date="2025-09" db="UniProtKB">
        <authorList>
            <consortium name="Ensembl"/>
        </authorList>
    </citation>
    <scope>IDENTIFICATION</scope>
    <source>
        <strain evidence="2">Guanapo</strain>
    </source>
</reference>
<dbReference type="GO" id="GO:0007160">
    <property type="term" value="P:cell-matrix adhesion"/>
    <property type="evidence" value="ECO:0007669"/>
    <property type="project" value="InterPro"/>
</dbReference>
<dbReference type="GeneTree" id="ENSGT00940000164679"/>
<dbReference type="Ensembl" id="ENSPRET00000011291.1">
    <property type="protein sequence ID" value="ENSPREP00000011164.1"/>
    <property type="gene ID" value="ENSPREG00000007588.1"/>
</dbReference>
<evidence type="ECO:0000259" key="1">
    <source>
        <dbReference type="Pfam" id="PF06119"/>
    </source>
</evidence>
<name>A0A3P9NNM3_POERE</name>
<feature type="domain" description="NIDO" evidence="1">
    <location>
        <begin position="43"/>
        <end position="173"/>
    </location>
</feature>
<dbReference type="PANTHER" id="PTHR46160:SF9">
    <property type="entry name" value="PROTEIN PRY2-RELATED"/>
    <property type="match status" value="1"/>
</dbReference>
<dbReference type="InterPro" id="IPR003886">
    <property type="entry name" value="NIDO_dom"/>
</dbReference>
<sequence>MKSVFVVGPLYPISGNTTQRALDGSSPLIVLQRPFVYFGQPYNQIYVNHNGHITFNNPWGIHVPQSFPMYGTMDIIAPFWTKFDNRQTGLVYYKQYTTGNILNQATEDINNYFPQFNFTASWVFVATWHEMPYWLHNNSVIQAVLISGAKIFMLYNFKSFLLPNFHSKFFRHNSNVNVPG</sequence>
<dbReference type="Pfam" id="PF06119">
    <property type="entry name" value="NIDO"/>
    <property type="match status" value="1"/>
</dbReference>
<dbReference type="PANTHER" id="PTHR46160">
    <property type="entry name" value="ALPHA-TECTORIN-RELATED"/>
    <property type="match status" value="1"/>
</dbReference>
<accession>A0A3P9NNM3</accession>
<evidence type="ECO:0000313" key="3">
    <source>
        <dbReference type="Proteomes" id="UP000242638"/>
    </source>
</evidence>
<protein>
    <submittedName>
        <fullName evidence="2">Sushi, nidogen and EGF-like domain-containing protein 1</fullName>
    </submittedName>
</protein>
<reference evidence="3" key="1">
    <citation type="submission" date="2013-11" db="EMBL/GenBank/DDBJ databases">
        <title>The genomic landscape of the Guanapo guppy.</title>
        <authorList>
            <person name="Kuenstner A."/>
            <person name="Dreyer C."/>
        </authorList>
    </citation>
    <scope>NUCLEOTIDE SEQUENCE</scope>
    <source>
        <strain evidence="3">Guanapo</strain>
    </source>
</reference>